<keyword evidence="12" id="KW-0407">Ion channel</keyword>
<dbReference type="PANTHER" id="PTHR10217">
    <property type="entry name" value="VOLTAGE AND LIGAND GATED POTASSIUM CHANNEL"/>
    <property type="match status" value="1"/>
</dbReference>
<evidence type="ECO:0000256" key="8">
    <source>
        <dbReference type="ARBA" id="ARBA00022958"/>
    </source>
</evidence>
<evidence type="ECO:0000256" key="1">
    <source>
        <dbReference type="ARBA" id="ARBA00004651"/>
    </source>
</evidence>
<keyword evidence="16" id="KW-1185">Reference proteome</keyword>
<dbReference type="SUPFAM" id="SSF51206">
    <property type="entry name" value="cAMP-binding domain-like"/>
    <property type="match status" value="1"/>
</dbReference>
<keyword evidence="9 14" id="KW-1133">Transmembrane helix</keyword>
<feature type="transmembrane region" description="Helical" evidence="14">
    <location>
        <begin position="84"/>
        <end position="106"/>
    </location>
</feature>
<dbReference type="InterPro" id="IPR014710">
    <property type="entry name" value="RmlC-like_jellyroll"/>
</dbReference>
<feature type="transmembrane region" description="Helical" evidence="14">
    <location>
        <begin position="220"/>
        <end position="243"/>
    </location>
</feature>
<dbReference type="FunFam" id="1.10.287.70:FF:000020">
    <property type="entry name" value="Potassium channel, voltage-gated eag-related subfamily H, member 7"/>
    <property type="match status" value="1"/>
</dbReference>
<dbReference type="Gene3D" id="2.60.120.10">
    <property type="entry name" value="Jelly Rolls"/>
    <property type="match status" value="1"/>
</dbReference>
<evidence type="ECO:0000256" key="13">
    <source>
        <dbReference type="SAM" id="MobiDB-lite"/>
    </source>
</evidence>
<evidence type="ECO:0000256" key="2">
    <source>
        <dbReference type="ARBA" id="ARBA00022448"/>
    </source>
</evidence>
<dbReference type="PRINTS" id="PR01463">
    <property type="entry name" value="EAGCHANLFMLY"/>
</dbReference>
<evidence type="ECO:0000256" key="11">
    <source>
        <dbReference type="ARBA" id="ARBA00023136"/>
    </source>
</evidence>
<evidence type="ECO:0000256" key="7">
    <source>
        <dbReference type="ARBA" id="ARBA00022882"/>
    </source>
</evidence>
<dbReference type="InterPro" id="IPR018490">
    <property type="entry name" value="cNMP-bd_dom_sf"/>
</dbReference>
<dbReference type="InterPro" id="IPR005821">
    <property type="entry name" value="Ion_trans_dom"/>
</dbReference>
<keyword evidence="6" id="KW-0631">Potassium channel</keyword>
<evidence type="ECO:0000259" key="15">
    <source>
        <dbReference type="PROSITE" id="PS50042"/>
    </source>
</evidence>
<evidence type="ECO:0000256" key="4">
    <source>
        <dbReference type="ARBA" id="ARBA00022538"/>
    </source>
</evidence>
<feature type="transmembrane region" description="Helical" evidence="14">
    <location>
        <begin position="286"/>
        <end position="304"/>
    </location>
</feature>
<evidence type="ECO:0000256" key="12">
    <source>
        <dbReference type="ARBA" id="ARBA00023303"/>
    </source>
</evidence>
<dbReference type="AlphaFoldDB" id="A0A5S6QH25"/>
<evidence type="ECO:0000256" key="14">
    <source>
        <dbReference type="SAM" id="Phobius"/>
    </source>
</evidence>
<dbReference type="Pfam" id="PF00027">
    <property type="entry name" value="cNMP_binding"/>
    <property type="match status" value="1"/>
</dbReference>
<evidence type="ECO:0000313" key="16">
    <source>
        <dbReference type="Proteomes" id="UP000046395"/>
    </source>
</evidence>
<evidence type="ECO:0000256" key="5">
    <source>
        <dbReference type="ARBA" id="ARBA00022692"/>
    </source>
</evidence>
<reference evidence="17" key="1">
    <citation type="submission" date="2019-12" db="UniProtKB">
        <authorList>
            <consortium name="WormBaseParasite"/>
        </authorList>
    </citation>
    <scope>IDENTIFICATION</scope>
</reference>
<dbReference type="FunFam" id="2.60.120.10:FF:000107">
    <property type="entry name" value="Potassium voltage-gated channel unc-103"/>
    <property type="match status" value="1"/>
</dbReference>
<dbReference type="SUPFAM" id="SSF81324">
    <property type="entry name" value="Voltage-gated potassium channels"/>
    <property type="match status" value="1"/>
</dbReference>
<dbReference type="STRING" id="70415.A0A5S6QH25"/>
<dbReference type="PANTHER" id="PTHR10217:SF548">
    <property type="entry name" value="GH12235P"/>
    <property type="match status" value="1"/>
</dbReference>
<keyword evidence="4" id="KW-0633">Potassium transport</keyword>
<dbReference type="GO" id="GO:0034702">
    <property type="term" value="C:monoatomic ion channel complex"/>
    <property type="evidence" value="ECO:0007669"/>
    <property type="project" value="UniProtKB-KW"/>
</dbReference>
<dbReference type="FunFam" id="1.10.1200.260:FF:000001">
    <property type="entry name" value="Potassium voltage-gated channel subfamily H member 7"/>
    <property type="match status" value="1"/>
</dbReference>
<dbReference type="Gene3D" id="1.10.287.70">
    <property type="match status" value="1"/>
</dbReference>
<dbReference type="SMART" id="SM00100">
    <property type="entry name" value="cNMP"/>
    <property type="match status" value="1"/>
</dbReference>
<dbReference type="PROSITE" id="PS50042">
    <property type="entry name" value="CNMP_BINDING_3"/>
    <property type="match status" value="1"/>
</dbReference>
<dbReference type="InterPro" id="IPR003967">
    <property type="entry name" value="K_chnl_volt-dep_ERG"/>
</dbReference>
<dbReference type="Pfam" id="PF00520">
    <property type="entry name" value="Ion_trans"/>
    <property type="match status" value="1"/>
</dbReference>
<name>A0A5S6QH25_TRIMR</name>
<dbReference type="Proteomes" id="UP000046395">
    <property type="component" value="Unassembled WGS sequence"/>
</dbReference>
<keyword evidence="2" id="KW-0813">Transport</keyword>
<keyword evidence="3" id="KW-1003">Cell membrane</keyword>
<dbReference type="WBParaSite" id="TMUE_2000006142.1">
    <property type="protein sequence ID" value="TMUE_2000006142.1"/>
    <property type="gene ID" value="WBGene00292680"/>
</dbReference>
<dbReference type="GO" id="GO:0005886">
    <property type="term" value="C:plasma membrane"/>
    <property type="evidence" value="ECO:0007669"/>
    <property type="project" value="UniProtKB-SubCell"/>
</dbReference>
<dbReference type="GO" id="GO:0042391">
    <property type="term" value="P:regulation of membrane potential"/>
    <property type="evidence" value="ECO:0007669"/>
    <property type="project" value="TreeGrafter"/>
</dbReference>
<keyword evidence="7" id="KW-0851">Voltage-gated channel</keyword>
<dbReference type="CDD" id="cd00038">
    <property type="entry name" value="CAP_ED"/>
    <property type="match status" value="1"/>
</dbReference>
<protein>
    <submittedName>
        <fullName evidence="17">Cyclic nucleotide-binding domain-containing protein</fullName>
    </submittedName>
</protein>
<dbReference type="InterPro" id="IPR003938">
    <property type="entry name" value="K_chnl_volt-dep_EAG/ELK/ERG"/>
</dbReference>
<feature type="compositionally biased region" description="Polar residues" evidence="13">
    <location>
        <begin position="658"/>
        <end position="667"/>
    </location>
</feature>
<organism evidence="16 17">
    <name type="scientific">Trichuris muris</name>
    <name type="common">Mouse whipworm</name>
    <dbReference type="NCBI Taxonomy" id="70415"/>
    <lineage>
        <taxon>Eukaryota</taxon>
        <taxon>Metazoa</taxon>
        <taxon>Ecdysozoa</taxon>
        <taxon>Nematoda</taxon>
        <taxon>Enoplea</taxon>
        <taxon>Dorylaimia</taxon>
        <taxon>Trichinellida</taxon>
        <taxon>Trichuridae</taxon>
        <taxon>Trichuris</taxon>
    </lineage>
</organism>
<feature type="region of interest" description="Disordered" evidence="13">
    <location>
        <begin position="641"/>
        <end position="667"/>
    </location>
</feature>
<dbReference type="PRINTS" id="PR01470">
    <property type="entry name" value="ERGCHANNEL"/>
</dbReference>
<dbReference type="InterPro" id="IPR000595">
    <property type="entry name" value="cNMP-bd_dom"/>
</dbReference>
<comment type="subcellular location">
    <subcellularLocation>
        <location evidence="1">Cell membrane</location>
        <topology evidence="1">Multi-pass membrane protein</topology>
    </subcellularLocation>
</comment>
<keyword evidence="11 14" id="KW-0472">Membrane</keyword>
<proteinExistence type="predicted"/>
<dbReference type="GO" id="GO:0005242">
    <property type="term" value="F:inward rectifier potassium channel activity"/>
    <property type="evidence" value="ECO:0007669"/>
    <property type="project" value="TreeGrafter"/>
</dbReference>
<dbReference type="InterPro" id="IPR050818">
    <property type="entry name" value="KCNH_animal-type"/>
</dbReference>
<feature type="region of interest" description="Disordered" evidence="13">
    <location>
        <begin position="731"/>
        <end position="750"/>
    </location>
</feature>
<feature type="transmembrane region" description="Helical" evidence="14">
    <location>
        <begin position="126"/>
        <end position="144"/>
    </location>
</feature>
<keyword evidence="10" id="KW-0406">Ion transport</keyword>
<accession>A0A5S6QH25</accession>
<keyword evidence="5 14" id="KW-0812">Transmembrane</keyword>
<evidence type="ECO:0000313" key="17">
    <source>
        <dbReference type="WBParaSite" id="TMUE_2000006142.1"/>
    </source>
</evidence>
<evidence type="ECO:0000256" key="10">
    <source>
        <dbReference type="ARBA" id="ARBA00023065"/>
    </source>
</evidence>
<evidence type="ECO:0000256" key="3">
    <source>
        <dbReference type="ARBA" id="ARBA00022475"/>
    </source>
</evidence>
<sequence>MYRRRRRLSSRKLDHAETPILQTWPPAYPGHQKTIAAQPLKAFRSRSVVLSLGADVLPEHKLQPARTNHCTILHYSPFKAVWDWIILLLVIYTAIFTPYVAAFLLREESVSRRQHKYHDPLEVVDLVVDIMFIIDIIINFRTTYMNDNDEVISHPGKIAIHYFKGWFLIDVVAAIPFDLLLFNANSDETTTLIGLLKTARLLRLVRVCRKLDRYSEYGAALLLLLMAMFALIAHWLACIWYAIGSAELPYVENNITWLHQLANHLQTPYNGSTGVGPSLRSRYVTALYFTLSTITSIGFGNVSATTDSEKIFTIVMMILGSLMYASVFGNVSAIISRLYSGTARYHIEMNRLREFIRFHQIPNPLRQRLEEYFQHAWTYTNGIDMSMVLKQFPECIQADICLYLNRTLLSSCPAFQGASPGCLRALSMRFRTTHAPPGDTLVHKGDVLTALYFIARGSVEILKEDVVVSILGKEDAFGENPLLHKSVGKSSCYVRALTYCDLHKIFRDDLLDVLDMYPEFAELFCRNLIIAFDLRDDELFTNLNSEAYCTPAYFVKPGDFHNADNAFAAGQRKISVRRKRPYLQGLMGQEGMEISYNASSANSALTNRFDSVIRRCRSYSNAPERTVDCYGAPIPRLRSETRDSQTPYENAFSYGHTPRTNFNSSMKHNTRSEMTPLIGRIPYVNGSDDSVSGSVRAESADLLTVPSFGDQRLGAKPQLWLPHSEPVSKSASINLSEENGTKRSKKSRVIEEATEDRLSEIERHLLRIENRLNADIEKIYQLLCKSYQAEETRQLPHENWQNKQTKQLIPTTRLGMGNLMIRQSGRASNQFVQRSSSTSDCLTDLPKLSSDHTPPAPLFRHSQGGTICSAYGGTKTIPKERPKHLSCPEESLKQQTWQIGGATCEATEVVGEARTSKATQSLPT</sequence>
<feature type="domain" description="Cyclic nucleotide-binding" evidence="15">
    <location>
        <begin position="414"/>
        <end position="514"/>
    </location>
</feature>
<keyword evidence="8" id="KW-0630">Potassium</keyword>
<evidence type="ECO:0000256" key="9">
    <source>
        <dbReference type="ARBA" id="ARBA00022989"/>
    </source>
</evidence>
<feature type="transmembrane region" description="Helical" evidence="14">
    <location>
        <begin position="311"/>
        <end position="335"/>
    </location>
</feature>
<evidence type="ECO:0000256" key="6">
    <source>
        <dbReference type="ARBA" id="ARBA00022826"/>
    </source>
</evidence>
<dbReference type="Gene3D" id="1.10.1200.260">
    <property type="match status" value="1"/>
</dbReference>